<accession>A0AAU9VFY0</accession>
<feature type="compositionally biased region" description="Polar residues" evidence="1">
    <location>
        <begin position="40"/>
        <end position="59"/>
    </location>
</feature>
<evidence type="ECO:0000313" key="2">
    <source>
        <dbReference type="EMBL" id="CAH2108726.1"/>
    </source>
</evidence>
<reference evidence="2" key="1">
    <citation type="submission" date="2022-03" db="EMBL/GenBank/DDBJ databases">
        <authorList>
            <person name="Tunstrom K."/>
        </authorList>
    </citation>
    <scope>NUCLEOTIDE SEQUENCE</scope>
</reference>
<feature type="region of interest" description="Disordered" evidence="1">
    <location>
        <begin position="1"/>
        <end position="21"/>
    </location>
</feature>
<name>A0AAU9VFY0_EUPED</name>
<protein>
    <submittedName>
        <fullName evidence="2">Uncharacterized protein</fullName>
    </submittedName>
</protein>
<dbReference type="Proteomes" id="UP001153954">
    <property type="component" value="Unassembled WGS sequence"/>
</dbReference>
<dbReference type="AlphaFoldDB" id="A0AAU9VFY0"/>
<evidence type="ECO:0000313" key="3">
    <source>
        <dbReference type="Proteomes" id="UP001153954"/>
    </source>
</evidence>
<keyword evidence="3" id="KW-1185">Reference proteome</keyword>
<proteinExistence type="predicted"/>
<evidence type="ECO:0000256" key="1">
    <source>
        <dbReference type="SAM" id="MobiDB-lite"/>
    </source>
</evidence>
<feature type="region of interest" description="Disordered" evidence="1">
    <location>
        <begin position="40"/>
        <end position="85"/>
    </location>
</feature>
<dbReference type="EMBL" id="CAKOGL010000031">
    <property type="protein sequence ID" value="CAH2108726.1"/>
    <property type="molecule type" value="Genomic_DNA"/>
</dbReference>
<gene>
    <name evidence="2" type="ORF">EEDITHA_LOCUS22634</name>
</gene>
<comment type="caution">
    <text evidence="2">The sequence shown here is derived from an EMBL/GenBank/DDBJ whole genome shotgun (WGS) entry which is preliminary data.</text>
</comment>
<sequence length="85" mass="9333">MSGRFFPAQHTSSRKAQAPPMPYTARLNINTIYTSIGPVQNRVDSVTLPSQSSISSRASTDMARSWPHSSRSDGKALPLYSYTSQ</sequence>
<organism evidence="2 3">
    <name type="scientific">Euphydryas editha</name>
    <name type="common">Edith's checkerspot</name>
    <dbReference type="NCBI Taxonomy" id="104508"/>
    <lineage>
        <taxon>Eukaryota</taxon>
        <taxon>Metazoa</taxon>
        <taxon>Ecdysozoa</taxon>
        <taxon>Arthropoda</taxon>
        <taxon>Hexapoda</taxon>
        <taxon>Insecta</taxon>
        <taxon>Pterygota</taxon>
        <taxon>Neoptera</taxon>
        <taxon>Endopterygota</taxon>
        <taxon>Lepidoptera</taxon>
        <taxon>Glossata</taxon>
        <taxon>Ditrysia</taxon>
        <taxon>Papilionoidea</taxon>
        <taxon>Nymphalidae</taxon>
        <taxon>Nymphalinae</taxon>
        <taxon>Euphydryas</taxon>
    </lineage>
</organism>